<dbReference type="GO" id="GO:0008379">
    <property type="term" value="F:thioredoxin peroxidase activity"/>
    <property type="evidence" value="ECO:0007669"/>
    <property type="project" value="InterPro"/>
</dbReference>
<dbReference type="InterPro" id="IPR036249">
    <property type="entry name" value="Thioredoxin-like_sf"/>
</dbReference>
<gene>
    <name evidence="8" type="ORF">M422DRAFT_166105</name>
</gene>
<dbReference type="GO" id="GO:0005739">
    <property type="term" value="C:mitochondrion"/>
    <property type="evidence" value="ECO:0007669"/>
    <property type="project" value="TreeGrafter"/>
</dbReference>
<feature type="non-terminal residue" evidence="8">
    <location>
        <position position="1"/>
    </location>
</feature>
<dbReference type="InterPro" id="IPR037944">
    <property type="entry name" value="PRX5-like"/>
</dbReference>
<organism evidence="8 9">
    <name type="scientific">Sphaerobolus stellatus (strain SS14)</name>
    <dbReference type="NCBI Taxonomy" id="990650"/>
    <lineage>
        <taxon>Eukaryota</taxon>
        <taxon>Fungi</taxon>
        <taxon>Dikarya</taxon>
        <taxon>Basidiomycota</taxon>
        <taxon>Agaricomycotina</taxon>
        <taxon>Agaricomycetes</taxon>
        <taxon>Phallomycetidae</taxon>
        <taxon>Geastrales</taxon>
        <taxon>Sphaerobolaceae</taxon>
        <taxon>Sphaerobolus</taxon>
    </lineage>
</organism>
<evidence type="ECO:0000313" key="8">
    <source>
        <dbReference type="EMBL" id="KIJ45878.1"/>
    </source>
</evidence>
<keyword evidence="2" id="KW-0575">Peroxidase</keyword>
<evidence type="ECO:0000313" key="9">
    <source>
        <dbReference type="Proteomes" id="UP000054279"/>
    </source>
</evidence>
<dbReference type="Gene3D" id="3.40.30.10">
    <property type="entry name" value="Glutaredoxin"/>
    <property type="match status" value="1"/>
</dbReference>
<dbReference type="EMBL" id="KN837110">
    <property type="protein sequence ID" value="KIJ45878.1"/>
    <property type="molecule type" value="Genomic_DNA"/>
</dbReference>
<keyword evidence="3" id="KW-0049">Antioxidant</keyword>
<dbReference type="InterPro" id="IPR013740">
    <property type="entry name" value="Redoxin"/>
</dbReference>
<name>A0A0C9USR7_SPHS4</name>
<dbReference type="OrthoDB" id="195498at2759"/>
<protein>
    <submittedName>
        <fullName evidence="8">Unplaced genomic scaffold SPHSTscaffold_35, whole genome shotgun sequence</fullName>
    </submittedName>
</protein>
<evidence type="ECO:0000256" key="6">
    <source>
        <dbReference type="PIRSR" id="PIRSR637944-1"/>
    </source>
</evidence>
<evidence type="ECO:0000256" key="5">
    <source>
        <dbReference type="ARBA" id="ARBA00023284"/>
    </source>
</evidence>
<comment type="similarity">
    <text evidence="1">Belongs to the peroxiredoxin family. Prx5 subfamily.</text>
</comment>
<dbReference type="GO" id="GO:0042744">
    <property type="term" value="P:hydrogen peroxide catabolic process"/>
    <property type="evidence" value="ECO:0007669"/>
    <property type="project" value="TreeGrafter"/>
</dbReference>
<reference evidence="8 9" key="1">
    <citation type="submission" date="2014-06" db="EMBL/GenBank/DDBJ databases">
        <title>Evolutionary Origins and Diversification of the Mycorrhizal Mutualists.</title>
        <authorList>
            <consortium name="DOE Joint Genome Institute"/>
            <consortium name="Mycorrhizal Genomics Consortium"/>
            <person name="Kohler A."/>
            <person name="Kuo A."/>
            <person name="Nagy L.G."/>
            <person name="Floudas D."/>
            <person name="Copeland A."/>
            <person name="Barry K.W."/>
            <person name="Cichocki N."/>
            <person name="Veneault-Fourrey C."/>
            <person name="LaButti K."/>
            <person name="Lindquist E.A."/>
            <person name="Lipzen A."/>
            <person name="Lundell T."/>
            <person name="Morin E."/>
            <person name="Murat C."/>
            <person name="Riley R."/>
            <person name="Ohm R."/>
            <person name="Sun H."/>
            <person name="Tunlid A."/>
            <person name="Henrissat B."/>
            <person name="Grigoriev I.V."/>
            <person name="Hibbett D.S."/>
            <person name="Martin F."/>
        </authorList>
    </citation>
    <scope>NUCLEOTIDE SEQUENCE [LARGE SCALE GENOMIC DNA]</scope>
    <source>
        <strain evidence="8 9">SS14</strain>
    </source>
</reference>
<evidence type="ECO:0000256" key="3">
    <source>
        <dbReference type="ARBA" id="ARBA00022862"/>
    </source>
</evidence>
<feature type="active site" description="Cysteine sulfenic acid (-SOH) intermediate" evidence="6">
    <location>
        <position position="29"/>
    </location>
</feature>
<keyword evidence="5" id="KW-0676">Redox-active center</keyword>
<evidence type="ECO:0000256" key="2">
    <source>
        <dbReference type="ARBA" id="ARBA00022559"/>
    </source>
</evidence>
<dbReference type="Proteomes" id="UP000054279">
    <property type="component" value="Unassembled WGS sequence"/>
</dbReference>
<dbReference type="GO" id="GO:0034599">
    <property type="term" value="P:cellular response to oxidative stress"/>
    <property type="evidence" value="ECO:0007669"/>
    <property type="project" value="InterPro"/>
</dbReference>
<dbReference type="PANTHER" id="PTHR10430">
    <property type="entry name" value="PEROXIREDOXIN"/>
    <property type="match status" value="1"/>
</dbReference>
<feature type="domain" description="Redoxin" evidence="7">
    <location>
        <begin position="5"/>
        <end position="124"/>
    </location>
</feature>
<dbReference type="GO" id="GO:0045454">
    <property type="term" value="P:cell redox homeostasis"/>
    <property type="evidence" value="ECO:0007669"/>
    <property type="project" value="TreeGrafter"/>
</dbReference>
<dbReference type="PANTHER" id="PTHR10430:SF16">
    <property type="entry name" value="PEROXIREDOXIN-5, MITOCHONDRIAL"/>
    <property type="match status" value="1"/>
</dbReference>
<evidence type="ECO:0000256" key="4">
    <source>
        <dbReference type="ARBA" id="ARBA00023002"/>
    </source>
</evidence>
<dbReference type="AlphaFoldDB" id="A0A0C9USR7"/>
<sequence length="137" mass="15011">SLATQLNTDTWKGKVIVLVSVPGSFTPGCHVTHLPPYIVKAKEFKAKVADIIMFATSNDPFIMSAWGHVLHAKGNILFLSDPKVELGSKLRLSLDLSALGLGLCNGQFAIAIDDFKVKYIGHSRSSKNTTFIDLMWH</sequence>
<keyword evidence="9" id="KW-1185">Reference proteome</keyword>
<accession>A0A0C9USR7</accession>
<dbReference type="GO" id="GO:0005777">
    <property type="term" value="C:peroxisome"/>
    <property type="evidence" value="ECO:0007669"/>
    <property type="project" value="TreeGrafter"/>
</dbReference>
<dbReference type="HOGENOM" id="CLU_072440_3_1_1"/>
<proteinExistence type="inferred from homology"/>
<evidence type="ECO:0000259" key="7">
    <source>
        <dbReference type="Pfam" id="PF08534"/>
    </source>
</evidence>
<dbReference type="Pfam" id="PF08534">
    <property type="entry name" value="Redoxin"/>
    <property type="match status" value="1"/>
</dbReference>
<evidence type="ECO:0000256" key="1">
    <source>
        <dbReference type="ARBA" id="ARBA00010505"/>
    </source>
</evidence>
<dbReference type="SUPFAM" id="SSF52833">
    <property type="entry name" value="Thioredoxin-like"/>
    <property type="match status" value="1"/>
</dbReference>
<keyword evidence="4" id="KW-0560">Oxidoreductase</keyword>